<evidence type="ECO:0000313" key="3">
    <source>
        <dbReference type="Proteomes" id="UP000682202"/>
    </source>
</evidence>
<dbReference type="RefSeq" id="WP_211697610.1">
    <property type="nucleotide sequence ID" value="NZ_CP046600.1"/>
</dbReference>
<keyword evidence="3" id="KW-1185">Reference proteome</keyword>
<organism evidence="2 3">
    <name type="scientific">Mycobacterium spongiae</name>
    <dbReference type="NCBI Taxonomy" id="886343"/>
    <lineage>
        <taxon>Bacteria</taxon>
        <taxon>Bacillati</taxon>
        <taxon>Actinomycetota</taxon>
        <taxon>Actinomycetes</taxon>
        <taxon>Mycobacteriales</taxon>
        <taxon>Mycobacteriaceae</taxon>
        <taxon>Mycobacterium</taxon>
    </lineage>
</organism>
<protein>
    <recommendedName>
        <fullName evidence="1">DUF7701 domain-containing protein</fullName>
    </recommendedName>
</protein>
<dbReference type="Pfam" id="PF24792">
    <property type="entry name" value="DUF7701"/>
    <property type="match status" value="1"/>
</dbReference>
<evidence type="ECO:0000259" key="1">
    <source>
        <dbReference type="Pfam" id="PF24792"/>
    </source>
</evidence>
<dbReference type="EMBL" id="CP046600">
    <property type="protein sequence ID" value="QUR66132.1"/>
    <property type="molecule type" value="Genomic_DNA"/>
</dbReference>
<feature type="domain" description="DUF7701" evidence="1">
    <location>
        <begin position="2"/>
        <end position="89"/>
    </location>
</feature>
<sequence length="90" mass="10183">MNYVEEIADRIRRNLAPEIVPENSYPLLLIYAVLARAKAADTTLEDIHDAWTAWMSMQGKRHESSVPFAELPDAVKCEDEPFLRAILAAL</sequence>
<gene>
    <name evidence="2" type="ORF">F6B93_02680</name>
</gene>
<dbReference type="AlphaFoldDB" id="A0A975PVL4"/>
<proteinExistence type="predicted"/>
<reference evidence="2" key="1">
    <citation type="submission" date="2019-12" db="EMBL/GenBank/DDBJ databases">
        <title>Mycobacterium spongiae sp. nov.</title>
        <authorList>
            <person name="Stinear T."/>
        </authorList>
    </citation>
    <scope>NUCLEOTIDE SEQUENCE</scope>
    <source>
        <strain evidence="2">FSD4b-SM</strain>
    </source>
</reference>
<dbReference type="KEGG" id="mspg:F6B93_02680"/>
<accession>A0A975PVL4</accession>
<name>A0A975PVL4_9MYCO</name>
<dbReference type="InterPro" id="IPR056118">
    <property type="entry name" value="DUF7701"/>
</dbReference>
<evidence type="ECO:0000313" key="2">
    <source>
        <dbReference type="EMBL" id="QUR66132.1"/>
    </source>
</evidence>
<dbReference type="Proteomes" id="UP000682202">
    <property type="component" value="Chromosome"/>
</dbReference>